<dbReference type="Pfam" id="PF02620">
    <property type="entry name" value="YceD"/>
    <property type="match status" value="1"/>
</dbReference>
<evidence type="ECO:0000256" key="1">
    <source>
        <dbReference type="SAM" id="MobiDB-lite"/>
    </source>
</evidence>
<keyword evidence="3" id="KW-1185">Reference proteome</keyword>
<proteinExistence type="predicted"/>
<accession>A0A6B2JTF4</accession>
<evidence type="ECO:0000313" key="3">
    <source>
        <dbReference type="Proteomes" id="UP000474757"/>
    </source>
</evidence>
<protein>
    <submittedName>
        <fullName evidence="2">DUF177 domain-containing protein</fullName>
    </submittedName>
</protein>
<sequence length="180" mass="19542">MPFLNRRIEQLTGPAAGRTPRPVELVAEPAELAALAEGLGILGIRKLRFTGTLSPTGQQDWRLDGTLGATVVQECVATMAPVTTRIDEPVARRYMADLPPPPPGEVEMPQDETIDPLPQRLNLSEVVEEALSLALPPWPRADSVPPVELHAGEGEDPGEEERENPFAALQSLRDRMDGES</sequence>
<reference evidence="2 3" key="1">
    <citation type="submission" date="2020-02" db="EMBL/GenBank/DDBJ databases">
        <title>Pseudoroseicyclus tamarix, sp. nov., isolated from offshore sediment of a Tamarix chinensis forest.</title>
        <authorList>
            <person name="Gai Y."/>
        </authorList>
    </citation>
    <scope>NUCLEOTIDE SEQUENCE [LARGE SCALE GENOMIC DNA]</scope>
    <source>
        <strain evidence="2 3">CLL3-39</strain>
    </source>
</reference>
<dbReference type="InterPro" id="IPR003772">
    <property type="entry name" value="YceD"/>
</dbReference>
<dbReference type="Proteomes" id="UP000474757">
    <property type="component" value="Unassembled WGS sequence"/>
</dbReference>
<dbReference type="AlphaFoldDB" id="A0A6B2JTF4"/>
<dbReference type="EMBL" id="JAAGAB010000002">
    <property type="protein sequence ID" value="NDV01548.1"/>
    <property type="molecule type" value="Genomic_DNA"/>
</dbReference>
<comment type="caution">
    <text evidence="2">The sequence shown here is derived from an EMBL/GenBank/DDBJ whole genome shotgun (WGS) entry which is preliminary data.</text>
</comment>
<evidence type="ECO:0000313" key="2">
    <source>
        <dbReference type="EMBL" id="NDV01548.1"/>
    </source>
</evidence>
<feature type="region of interest" description="Disordered" evidence="1">
    <location>
        <begin position="137"/>
        <end position="180"/>
    </location>
</feature>
<name>A0A6B2JTF4_9RHOB</name>
<organism evidence="2 3">
    <name type="scientific">Pseudoroseicyclus tamaricis</name>
    <dbReference type="NCBI Taxonomy" id="2705421"/>
    <lineage>
        <taxon>Bacteria</taxon>
        <taxon>Pseudomonadati</taxon>
        <taxon>Pseudomonadota</taxon>
        <taxon>Alphaproteobacteria</taxon>
        <taxon>Rhodobacterales</taxon>
        <taxon>Paracoccaceae</taxon>
        <taxon>Pseudoroseicyclus</taxon>
    </lineage>
</organism>
<gene>
    <name evidence="2" type="ORF">GZA08_11295</name>
</gene>